<reference evidence="2 3" key="1">
    <citation type="journal article" date="2018" name="Evol. Lett.">
        <title>Horizontal gene cluster transfer increased hallucinogenic mushroom diversity.</title>
        <authorList>
            <person name="Reynolds H.T."/>
            <person name="Vijayakumar V."/>
            <person name="Gluck-Thaler E."/>
            <person name="Korotkin H.B."/>
            <person name="Matheny P.B."/>
            <person name="Slot J.C."/>
        </authorList>
    </citation>
    <scope>NUCLEOTIDE SEQUENCE [LARGE SCALE GENOMIC DNA]</scope>
    <source>
        <strain evidence="2 3">2629</strain>
    </source>
</reference>
<dbReference type="Pfam" id="PF04113">
    <property type="entry name" value="Gpi16"/>
    <property type="match status" value="2"/>
</dbReference>
<dbReference type="InterPro" id="IPR007245">
    <property type="entry name" value="PIG-T"/>
</dbReference>
<dbReference type="EMBL" id="NHTK01006051">
    <property type="protein sequence ID" value="PPQ66086.1"/>
    <property type="molecule type" value="Genomic_DNA"/>
</dbReference>
<evidence type="ECO:0000256" key="1">
    <source>
        <dbReference type="SAM" id="SignalP"/>
    </source>
</evidence>
<dbReference type="GO" id="GO:0016255">
    <property type="term" value="P:attachment of GPI anchor to protein"/>
    <property type="evidence" value="ECO:0007669"/>
    <property type="project" value="InterPro"/>
</dbReference>
<keyword evidence="1" id="KW-0732">Signal</keyword>
<evidence type="ECO:0000313" key="2">
    <source>
        <dbReference type="EMBL" id="PPQ66086.1"/>
    </source>
</evidence>
<gene>
    <name evidence="2" type="ORF">CVT24_000200</name>
</gene>
<name>A0A409VIP2_9AGAR</name>
<dbReference type="FunCoup" id="A0A409VIP2">
    <property type="interactions" value="237"/>
</dbReference>
<organism evidence="2 3">
    <name type="scientific">Panaeolus cyanescens</name>
    <dbReference type="NCBI Taxonomy" id="181874"/>
    <lineage>
        <taxon>Eukaryota</taxon>
        <taxon>Fungi</taxon>
        <taxon>Dikarya</taxon>
        <taxon>Basidiomycota</taxon>
        <taxon>Agaricomycotina</taxon>
        <taxon>Agaricomycetes</taxon>
        <taxon>Agaricomycetidae</taxon>
        <taxon>Agaricales</taxon>
        <taxon>Agaricineae</taxon>
        <taxon>Galeropsidaceae</taxon>
        <taxon>Panaeolus</taxon>
    </lineage>
</organism>
<feature type="chain" id="PRO_5019062526" description="GPI transamidase component PIG-T" evidence="1">
    <location>
        <begin position="23"/>
        <end position="542"/>
    </location>
</feature>
<comment type="caution">
    <text evidence="2">The sequence shown here is derived from an EMBL/GenBank/DDBJ whole genome shotgun (WGS) entry which is preliminary data.</text>
</comment>
<feature type="signal peptide" evidence="1">
    <location>
        <begin position="1"/>
        <end position="22"/>
    </location>
</feature>
<dbReference type="PANTHER" id="PTHR12959">
    <property type="entry name" value="GPI TRANSAMIDASE COMPONENT PIG-T-RELATED"/>
    <property type="match status" value="1"/>
</dbReference>
<dbReference type="STRING" id="181874.A0A409VIP2"/>
<accession>A0A409VIP2</accession>
<dbReference type="OrthoDB" id="331263at2759"/>
<proteinExistence type="predicted"/>
<sequence>MPPLRVFLWPLTLLHLLTVALAANTETFNERLSLNSLQDGKVAAKFTFTTLLKDGKPRDPRLLEREDESQHFTIFPLALGQILRQYGVTELHLNLNAGKWNYDVWGSPEEKGVGTGGELWAWLADGANTSIDERWKGLRNALAGLFCASLGSLDELRTTIPSRAFSPEGSLPHWDLPHHIRHGSLPSENVCTENLTPFLKLLPCKSLSGIASLLNPHRLFDADWHGMGVHVLWREDEGIEVRLTFQSVFDPLRFSNGRIQDWSLKSLFNRQVERACPVAESSEILVGLPHAIYSIKPEPSSIRHKSAVFDVNTLEKPLDVSLHWRNPFQYPLVYATPSTPISIRRTLTGSSQAWGQLSVAVTNNREDPLSIIYLETMPWLVQFFLHTLETRIDGALVDNVISNLTYTLPIPHSRPTTLQMLLTLPPKKTVYLTMEVTKAFLRYTEHPPDAERGWDLPPAIFTPVRFDNDTVVPLSDERMYSSVLLADLATPDFSMPYNVIMFTCSLIAFVFGTIHNALTRKLVVVPLTDDKAKENEKNTEGS</sequence>
<dbReference type="Proteomes" id="UP000284842">
    <property type="component" value="Unassembled WGS sequence"/>
</dbReference>
<protein>
    <recommendedName>
        <fullName evidence="4">GPI transamidase component PIG-T</fullName>
    </recommendedName>
</protein>
<dbReference type="InParanoid" id="A0A409VIP2"/>
<evidence type="ECO:0008006" key="4">
    <source>
        <dbReference type="Google" id="ProtNLM"/>
    </source>
</evidence>
<keyword evidence="3" id="KW-1185">Reference proteome</keyword>
<dbReference type="GO" id="GO:0042765">
    <property type="term" value="C:GPI-anchor transamidase complex"/>
    <property type="evidence" value="ECO:0007669"/>
    <property type="project" value="InterPro"/>
</dbReference>
<dbReference type="AlphaFoldDB" id="A0A409VIP2"/>
<dbReference type="PANTHER" id="PTHR12959:SF11">
    <property type="entry name" value="GPI TRANSAMIDASE COMPONENT PIG-T"/>
    <property type="match status" value="1"/>
</dbReference>
<evidence type="ECO:0000313" key="3">
    <source>
        <dbReference type="Proteomes" id="UP000284842"/>
    </source>
</evidence>